<proteinExistence type="predicted"/>
<accession>A0ABU3VCZ1</accession>
<evidence type="ECO:0000313" key="1">
    <source>
        <dbReference type="EMBL" id="MDU9004041.1"/>
    </source>
</evidence>
<dbReference type="EMBL" id="JASMWN010000005">
    <property type="protein sequence ID" value="MDU9004041.1"/>
    <property type="molecule type" value="Genomic_DNA"/>
</dbReference>
<comment type="caution">
    <text evidence="1">The sequence shown here is derived from an EMBL/GenBank/DDBJ whole genome shotgun (WGS) entry which is preliminary data.</text>
</comment>
<gene>
    <name evidence="1" type="ORF">QO231_09260</name>
</gene>
<keyword evidence="2" id="KW-1185">Reference proteome</keyword>
<protein>
    <submittedName>
        <fullName evidence="1">Uncharacterized protein</fullName>
    </submittedName>
</protein>
<dbReference type="RefSeq" id="WP_316775383.1">
    <property type="nucleotide sequence ID" value="NZ_JASMWN010000005.1"/>
</dbReference>
<name>A0ABU3VCZ1_9RHOB</name>
<evidence type="ECO:0000313" key="2">
    <source>
        <dbReference type="Proteomes" id="UP001255416"/>
    </source>
</evidence>
<organism evidence="1 2">
    <name type="scientific">Sedimentitalea todarodis</name>
    <dbReference type="NCBI Taxonomy" id="1631240"/>
    <lineage>
        <taxon>Bacteria</taxon>
        <taxon>Pseudomonadati</taxon>
        <taxon>Pseudomonadota</taxon>
        <taxon>Alphaproteobacteria</taxon>
        <taxon>Rhodobacterales</taxon>
        <taxon>Paracoccaceae</taxon>
        <taxon>Sedimentitalea</taxon>
    </lineage>
</organism>
<sequence length="72" mass="7924">MKQPDNGSPYANLCAAISILQTHIMATDSVSDPVATFGSNYMPTPSLELCENMLTELLKDVELLEDHRKVKS</sequence>
<dbReference type="Proteomes" id="UP001255416">
    <property type="component" value="Unassembled WGS sequence"/>
</dbReference>
<reference evidence="2" key="1">
    <citation type="submission" date="2023-05" db="EMBL/GenBank/DDBJ databases">
        <title>Sedimentitalea sp. nov. JM2-8.</title>
        <authorList>
            <person name="Huang J."/>
        </authorList>
    </citation>
    <scope>NUCLEOTIDE SEQUENCE [LARGE SCALE GENOMIC DNA]</scope>
    <source>
        <strain evidence="2">KHS03</strain>
    </source>
</reference>